<keyword evidence="4" id="KW-1185">Reference proteome</keyword>
<accession>A0A285MZ07</accession>
<dbReference type="CDD" id="cd00146">
    <property type="entry name" value="PKD"/>
    <property type="match status" value="1"/>
</dbReference>
<sequence>MKNFYKIQIKWSVAFLFFSWSVTSQVILDNNIGDFVPGPSFFFSPANNWGRSFELKDFGVSQNEELTINSVEIAFTLGIYSSNPLFSVRFNVYEIDNEFPTSFPEANLLGSSQTVDLNHLLSFGNGKLHNLTIDLDVPIVVSMNVRRILIEVEETVTRPSTIFPAYTQEEKDSSWFLPINNSIFFDYVSTDDYGFPGAHYYLKAYGEISTVVDHEILESINCENLSIDFQLTNTDNLVGVEWDFGDPSSGTNNSSIDFSPFHKFTTAGVYRVKAIITAVTGEKIELSKPIEVFEPLRAYPITTIFSCEDSQGTGISSTFDTSNIESTVLGEQTGLEISYFDADGNPLPYPLPNPFQNTVSNSQVITVRVLNPNTNCYAKTQLQFNVVPIPKVSMTSELYACDEGDGFATFDTSSIEFQLTEGQIGLNIEYFDANGIKLPNPFPSSYQNTIPHEETILVRISNEKDFGCFSESSFKLIVNEPLHIDLLENYNLCYPEKKLTLSVDATWDFWEWSNEEGTILSNYYTVDLSIMGNYSLLVGKMQNGILCKKMFSFSVGQSQTPQIDRVHVNTAALNNTVKVLTTEEDTLEYSIDGLHYQLSSFFLDVPNGHHTIHARYVDGCGTTTKDIFVLDYPRFFTPNNDGANDYWRIEGLETFSNATIQIFDRYGKLLKQLGPNDPGWDGTLNGHRLPSNDYWFTLNFQNGRTIKNHFTLKH</sequence>
<feature type="domain" description="PKD" evidence="2">
    <location>
        <begin position="224"/>
        <end position="299"/>
    </location>
</feature>
<gene>
    <name evidence="3" type="ORF">SAMN06265377_3612</name>
</gene>
<dbReference type="Pfam" id="PF13585">
    <property type="entry name" value="CHU_C"/>
    <property type="match status" value="1"/>
</dbReference>
<dbReference type="PROSITE" id="PS50093">
    <property type="entry name" value="PKD"/>
    <property type="match status" value="1"/>
</dbReference>
<dbReference type="RefSeq" id="WP_097047206.1">
    <property type="nucleotide sequence ID" value="NZ_OBEH01000007.1"/>
</dbReference>
<feature type="chain" id="PRO_5012244801" evidence="1">
    <location>
        <begin position="25"/>
        <end position="714"/>
    </location>
</feature>
<name>A0A285MZ07_9FLAO</name>
<dbReference type="InterPro" id="IPR035986">
    <property type="entry name" value="PKD_dom_sf"/>
</dbReference>
<protein>
    <submittedName>
        <fullName evidence="3">Gliding motility-associated C-terminal domain-containing protein</fullName>
    </submittedName>
</protein>
<proteinExistence type="predicted"/>
<keyword evidence="1" id="KW-0732">Signal</keyword>
<feature type="signal peptide" evidence="1">
    <location>
        <begin position="1"/>
        <end position="24"/>
    </location>
</feature>
<dbReference type="OrthoDB" id="9765926at2"/>
<dbReference type="SUPFAM" id="SSF49299">
    <property type="entry name" value="PKD domain"/>
    <property type="match status" value="1"/>
</dbReference>
<dbReference type="NCBIfam" id="TIGR04131">
    <property type="entry name" value="Bac_Flav_CTERM"/>
    <property type="match status" value="1"/>
</dbReference>
<organism evidence="3 4">
    <name type="scientific">Flagellimonas pacifica</name>
    <dbReference type="NCBI Taxonomy" id="1247520"/>
    <lineage>
        <taxon>Bacteria</taxon>
        <taxon>Pseudomonadati</taxon>
        <taxon>Bacteroidota</taxon>
        <taxon>Flavobacteriia</taxon>
        <taxon>Flavobacteriales</taxon>
        <taxon>Flavobacteriaceae</taxon>
        <taxon>Flagellimonas</taxon>
    </lineage>
</organism>
<dbReference type="InterPro" id="IPR013783">
    <property type="entry name" value="Ig-like_fold"/>
</dbReference>
<evidence type="ECO:0000259" key="2">
    <source>
        <dbReference type="PROSITE" id="PS50093"/>
    </source>
</evidence>
<dbReference type="InterPro" id="IPR000601">
    <property type="entry name" value="PKD_dom"/>
</dbReference>
<reference evidence="4" key="1">
    <citation type="submission" date="2017-09" db="EMBL/GenBank/DDBJ databases">
        <authorList>
            <person name="Varghese N."/>
            <person name="Submissions S."/>
        </authorList>
    </citation>
    <scope>NUCLEOTIDE SEQUENCE [LARGE SCALE GENOMIC DNA]</scope>
    <source>
        <strain evidence="4">DSM 25885</strain>
    </source>
</reference>
<dbReference type="InterPro" id="IPR026341">
    <property type="entry name" value="T9SS_type_B"/>
</dbReference>
<evidence type="ECO:0000313" key="4">
    <source>
        <dbReference type="Proteomes" id="UP000219048"/>
    </source>
</evidence>
<evidence type="ECO:0000256" key="1">
    <source>
        <dbReference type="SAM" id="SignalP"/>
    </source>
</evidence>
<evidence type="ECO:0000313" key="3">
    <source>
        <dbReference type="EMBL" id="SNZ01767.1"/>
    </source>
</evidence>
<dbReference type="AlphaFoldDB" id="A0A285MZ07"/>
<dbReference type="Proteomes" id="UP000219048">
    <property type="component" value="Unassembled WGS sequence"/>
</dbReference>
<dbReference type="EMBL" id="OBEH01000007">
    <property type="protein sequence ID" value="SNZ01767.1"/>
    <property type="molecule type" value="Genomic_DNA"/>
</dbReference>
<dbReference type="Gene3D" id="2.60.40.10">
    <property type="entry name" value="Immunoglobulins"/>
    <property type="match status" value="1"/>
</dbReference>